<dbReference type="EMBL" id="ML122281">
    <property type="protein sequence ID" value="RPD57334.1"/>
    <property type="molecule type" value="Genomic_DNA"/>
</dbReference>
<name>A0A5C2S3C6_9APHY</name>
<sequence>MAPSVSVSVLSYAVCIRFISSESSLSVDSCHVRHWFPQSVAIRHRTSGRLQTSNILAYIRCSWVPMQINYPRTSPSTLLRSRGLPAL</sequence>
<evidence type="ECO:0000313" key="1">
    <source>
        <dbReference type="EMBL" id="RPD57334.1"/>
    </source>
</evidence>
<accession>A0A5C2S3C6</accession>
<dbReference type="Proteomes" id="UP000313359">
    <property type="component" value="Unassembled WGS sequence"/>
</dbReference>
<dbReference type="AlphaFoldDB" id="A0A5C2S3C6"/>
<evidence type="ECO:0000313" key="2">
    <source>
        <dbReference type="Proteomes" id="UP000313359"/>
    </source>
</evidence>
<organism evidence="1 2">
    <name type="scientific">Lentinus tigrinus ALCF2SS1-6</name>
    <dbReference type="NCBI Taxonomy" id="1328759"/>
    <lineage>
        <taxon>Eukaryota</taxon>
        <taxon>Fungi</taxon>
        <taxon>Dikarya</taxon>
        <taxon>Basidiomycota</taxon>
        <taxon>Agaricomycotina</taxon>
        <taxon>Agaricomycetes</taxon>
        <taxon>Polyporales</taxon>
        <taxon>Polyporaceae</taxon>
        <taxon>Lentinus</taxon>
    </lineage>
</organism>
<protein>
    <submittedName>
        <fullName evidence="1">Uncharacterized protein</fullName>
    </submittedName>
</protein>
<proteinExistence type="predicted"/>
<keyword evidence="2" id="KW-1185">Reference proteome</keyword>
<gene>
    <name evidence="1" type="ORF">L227DRAFT_228933</name>
</gene>
<reference evidence="1" key="1">
    <citation type="journal article" date="2018" name="Genome Biol. Evol.">
        <title>Genomics and development of Lentinus tigrinus, a white-rot wood-decaying mushroom with dimorphic fruiting bodies.</title>
        <authorList>
            <person name="Wu B."/>
            <person name="Xu Z."/>
            <person name="Knudson A."/>
            <person name="Carlson A."/>
            <person name="Chen N."/>
            <person name="Kovaka S."/>
            <person name="LaButti K."/>
            <person name="Lipzen A."/>
            <person name="Pennachio C."/>
            <person name="Riley R."/>
            <person name="Schakwitz W."/>
            <person name="Umezawa K."/>
            <person name="Ohm R.A."/>
            <person name="Grigoriev I.V."/>
            <person name="Nagy L.G."/>
            <person name="Gibbons J."/>
            <person name="Hibbett D."/>
        </authorList>
    </citation>
    <scope>NUCLEOTIDE SEQUENCE [LARGE SCALE GENOMIC DNA]</scope>
    <source>
        <strain evidence="1">ALCF2SS1-6</strain>
    </source>
</reference>